<dbReference type="InterPro" id="IPR017039">
    <property type="entry name" value="Virul_fac_BrkB"/>
</dbReference>
<reference evidence="7 8" key="1">
    <citation type="submission" date="2021-03" db="EMBL/GenBank/DDBJ databases">
        <title>Fibrella sp. HMF5405 genome sequencing and assembly.</title>
        <authorList>
            <person name="Kang H."/>
            <person name="Kim H."/>
            <person name="Bae S."/>
            <person name="Joh K."/>
        </authorList>
    </citation>
    <scope>NUCLEOTIDE SEQUENCE [LARGE SCALE GENOMIC DNA]</scope>
    <source>
        <strain evidence="7 8">HMF5405</strain>
    </source>
</reference>
<evidence type="ECO:0000256" key="6">
    <source>
        <dbReference type="SAM" id="Phobius"/>
    </source>
</evidence>
<dbReference type="EMBL" id="JAFMYW010000007">
    <property type="protein sequence ID" value="MBO0951256.1"/>
    <property type="molecule type" value="Genomic_DNA"/>
</dbReference>
<feature type="transmembrane region" description="Helical" evidence="6">
    <location>
        <begin position="248"/>
        <end position="270"/>
    </location>
</feature>
<evidence type="ECO:0000256" key="2">
    <source>
        <dbReference type="ARBA" id="ARBA00022475"/>
    </source>
</evidence>
<comment type="caution">
    <text evidence="7">The sequence shown here is derived from an EMBL/GenBank/DDBJ whole genome shotgun (WGS) entry which is preliminary data.</text>
</comment>
<dbReference type="RefSeq" id="WP_207331210.1">
    <property type="nucleotide sequence ID" value="NZ_JAFMYW010000007.1"/>
</dbReference>
<keyword evidence="2" id="KW-1003">Cell membrane</keyword>
<keyword evidence="8" id="KW-1185">Reference proteome</keyword>
<evidence type="ECO:0000256" key="3">
    <source>
        <dbReference type="ARBA" id="ARBA00022692"/>
    </source>
</evidence>
<feature type="transmembrane region" description="Helical" evidence="6">
    <location>
        <begin position="141"/>
        <end position="161"/>
    </location>
</feature>
<keyword evidence="4 6" id="KW-1133">Transmembrane helix</keyword>
<comment type="subcellular location">
    <subcellularLocation>
        <location evidence="1">Cell membrane</location>
        <topology evidence="1">Multi-pass membrane protein</topology>
    </subcellularLocation>
</comment>
<evidence type="ECO:0000313" key="7">
    <source>
        <dbReference type="EMBL" id="MBO0951256.1"/>
    </source>
</evidence>
<dbReference type="Pfam" id="PF03631">
    <property type="entry name" value="Virul_fac_BrkB"/>
    <property type="match status" value="1"/>
</dbReference>
<evidence type="ECO:0000256" key="4">
    <source>
        <dbReference type="ARBA" id="ARBA00022989"/>
    </source>
</evidence>
<gene>
    <name evidence="7" type="ORF">J2I46_21915</name>
</gene>
<proteinExistence type="predicted"/>
<feature type="transmembrane region" description="Helical" evidence="6">
    <location>
        <begin position="182"/>
        <end position="200"/>
    </location>
</feature>
<evidence type="ECO:0000256" key="5">
    <source>
        <dbReference type="ARBA" id="ARBA00023136"/>
    </source>
</evidence>
<protein>
    <submittedName>
        <fullName evidence="7">YihY/virulence factor BrkB family protein</fullName>
    </submittedName>
</protein>
<accession>A0ABS3JPC3</accession>
<name>A0ABS3JPC3_9BACT</name>
<dbReference type="Proteomes" id="UP000664628">
    <property type="component" value="Unassembled WGS sequence"/>
</dbReference>
<keyword evidence="5 6" id="KW-0472">Membrane</keyword>
<dbReference type="PANTHER" id="PTHR30213:SF1">
    <property type="entry name" value="INNER MEMBRANE PROTEIN YHJD"/>
    <property type="match status" value="1"/>
</dbReference>
<keyword evidence="3 6" id="KW-0812">Transmembrane</keyword>
<sequence length="305" mass="33884">MRKLIPILTLFKQAFTNLKTNDPIRMAGATAFFAFFALPPSMIIVSQVLSLLFNDYEPAVSGRLFRELAELLGTRSANQLKDISQHLQPQKTDGWLMIVSLFILLLASTTMFEVIKNSLNQLWNIKVKAGAPPTRFVRNRASALAIIIASGLLVTASLTINRMLTLPASTLTGATYLLTTDIIRLLVSLLTLSCWFALLFKYLPDIQISWRAVWVGSFVTALLFTIGEEMLTLLLTDRQMQAVHGRSGGITLVLLLVFYCSLIFYFGAAFTRQYSLWADLEATPADNAVGYLITEVEKPDTHPAS</sequence>
<evidence type="ECO:0000313" key="8">
    <source>
        <dbReference type="Proteomes" id="UP000664628"/>
    </source>
</evidence>
<organism evidence="7 8">
    <name type="scientific">Fibrella forsythiae</name>
    <dbReference type="NCBI Taxonomy" id="2817061"/>
    <lineage>
        <taxon>Bacteria</taxon>
        <taxon>Pseudomonadati</taxon>
        <taxon>Bacteroidota</taxon>
        <taxon>Cytophagia</taxon>
        <taxon>Cytophagales</taxon>
        <taxon>Spirosomataceae</taxon>
        <taxon>Fibrella</taxon>
    </lineage>
</organism>
<dbReference type="PIRSF" id="PIRSF035875">
    <property type="entry name" value="RNase_BN"/>
    <property type="match status" value="1"/>
</dbReference>
<feature type="transmembrane region" description="Helical" evidence="6">
    <location>
        <begin position="32"/>
        <end position="53"/>
    </location>
</feature>
<dbReference type="PANTHER" id="PTHR30213">
    <property type="entry name" value="INNER MEMBRANE PROTEIN YHJD"/>
    <property type="match status" value="1"/>
</dbReference>
<evidence type="ECO:0000256" key="1">
    <source>
        <dbReference type="ARBA" id="ARBA00004651"/>
    </source>
</evidence>
<feature type="transmembrane region" description="Helical" evidence="6">
    <location>
        <begin position="212"/>
        <end position="236"/>
    </location>
</feature>
<feature type="transmembrane region" description="Helical" evidence="6">
    <location>
        <begin position="94"/>
        <end position="115"/>
    </location>
</feature>